<gene>
    <name evidence="3" type="ORF">CLAC_00345</name>
</gene>
<organism evidence="3 4">
    <name type="scientific">Corynebacterium lactis RW2-5</name>
    <dbReference type="NCBI Taxonomy" id="1408189"/>
    <lineage>
        <taxon>Bacteria</taxon>
        <taxon>Bacillati</taxon>
        <taxon>Actinomycetota</taxon>
        <taxon>Actinomycetes</taxon>
        <taxon>Mycobacteriales</taxon>
        <taxon>Corynebacteriaceae</taxon>
        <taxon>Corynebacterium</taxon>
    </lineage>
</organism>
<protein>
    <submittedName>
        <fullName evidence="3">Uncharacterized protein</fullName>
    </submittedName>
</protein>
<dbReference type="AlphaFoldDB" id="A0A0K2H2S1"/>
<feature type="transmembrane region" description="Helical" evidence="2">
    <location>
        <begin position="214"/>
        <end position="237"/>
    </location>
</feature>
<feature type="transmembrane region" description="Helical" evidence="2">
    <location>
        <begin position="60"/>
        <end position="79"/>
    </location>
</feature>
<evidence type="ECO:0000313" key="3">
    <source>
        <dbReference type="EMBL" id="ALA68345.1"/>
    </source>
</evidence>
<sequence length="391" mass="42742">MAFGAWWHRSVWFLWLSLPIVAVLSAIYIFQIHSGQGRLRIAALGLGLLIMFSVRVRGLWVKLLSILAGPVALMVFSELRKAHQEQIHAGNSANRTGLESLTDPFVTFANLIDLHEQSRFDFQGGANLLTIFEDIAPSDWELPRAIGYELVKYWMPEKAKPGYEWFSVAANATGEWYWMWGVTGVILGSLVTGALFAALNRGLAKGVNKMAEKWWAAALFICAVTFAAGLSDLVWGGLHIYWARSIPRVAMEFATVGLVALVMFLWKKVRSQEVVESNEATSIEDTEDAEPITESDEADEIGESNEANDPEPVAQPEPASEPEPAPEPTQEPEFTSAPRPAPQKSLEGAGIAIAAGAAVGTVAAIALGSKARRKAKLDERAEKWLRALSGE</sequence>
<keyword evidence="2" id="KW-0812">Transmembrane</keyword>
<feature type="transmembrane region" description="Helical" evidence="2">
    <location>
        <begin position="348"/>
        <end position="367"/>
    </location>
</feature>
<keyword evidence="2" id="KW-0472">Membrane</keyword>
<accession>A0A0K2H2S1</accession>
<feature type="transmembrane region" description="Helical" evidence="2">
    <location>
        <begin position="12"/>
        <end position="30"/>
    </location>
</feature>
<dbReference type="PATRIC" id="fig|1408189.4.peg.71"/>
<evidence type="ECO:0000256" key="2">
    <source>
        <dbReference type="SAM" id="Phobius"/>
    </source>
</evidence>
<reference evidence="3 4" key="1">
    <citation type="submission" date="2013-10" db="EMBL/GenBank/DDBJ databases">
        <title>Complete genome sequence of Corynebacterium lactis DSM 45799(T), isolated from raw cow milk.</title>
        <authorList>
            <person name="Ruckert C."/>
            <person name="Albersmeier A."/>
            <person name="Lipski A."/>
            <person name="Kalinowski J."/>
        </authorList>
    </citation>
    <scope>NUCLEOTIDE SEQUENCE [LARGE SCALE GENOMIC DNA]</scope>
    <source>
        <strain evidence="3 4">RW2-5</strain>
    </source>
</reference>
<dbReference type="KEGG" id="clw:CLAC_00345"/>
<evidence type="ECO:0000256" key="1">
    <source>
        <dbReference type="SAM" id="MobiDB-lite"/>
    </source>
</evidence>
<feature type="compositionally biased region" description="Acidic residues" evidence="1">
    <location>
        <begin position="282"/>
        <end position="309"/>
    </location>
</feature>
<dbReference type="Proteomes" id="UP000058446">
    <property type="component" value="Chromosome"/>
</dbReference>
<feature type="compositionally biased region" description="Pro residues" evidence="1">
    <location>
        <begin position="313"/>
        <end position="329"/>
    </location>
</feature>
<evidence type="ECO:0000313" key="4">
    <source>
        <dbReference type="Proteomes" id="UP000058446"/>
    </source>
</evidence>
<feature type="transmembrane region" description="Helical" evidence="2">
    <location>
        <begin position="249"/>
        <end position="266"/>
    </location>
</feature>
<keyword evidence="2" id="KW-1133">Transmembrane helix</keyword>
<proteinExistence type="predicted"/>
<feature type="region of interest" description="Disordered" evidence="1">
    <location>
        <begin position="276"/>
        <end position="345"/>
    </location>
</feature>
<feature type="transmembrane region" description="Helical" evidence="2">
    <location>
        <begin position="177"/>
        <end position="199"/>
    </location>
</feature>
<dbReference type="EMBL" id="CP006841">
    <property type="protein sequence ID" value="ALA68345.1"/>
    <property type="molecule type" value="Genomic_DNA"/>
</dbReference>
<name>A0A0K2H2S1_9CORY</name>
<keyword evidence="4" id="KW-1185">Reference proteome</keyword>